<dbReference type="PANTHER" id="PTHR47334">
    <property type="entry name" value="SPLICING FACTOR PWI DOMAIN-CONTAINING PROTEIN / RNA RECOGNITION MOTIF (RRM)-CONTAINING PROTEIN"/>
    <property type="match status" value="1"/>
</dbReference>
<dbReference type="Proteomes" id="UP001202328">
    <property type="component" value="Unassembled WGS sequence"/>
</dbReference>
<dbReference type="PROSITE" id="PS51025">
    <property type="entry name" value="PWI"/>
    <property type="match status" value="1"/>
</dbReference>
<dbReference type="SMART" id="SM00311">
    <property type="entry name" value="PWI"/>
    <property type="match status" value="2"/>
</dbReference>
<dbReference type="AlphaFoldDB" id="A0AAD4S0V0"/>
<gene>
    <name evidence="2" type="ORF">MKW98_019892</name>
</gene>
<sequence>MMPMTEQVFKYEMNWAVVDKHKLHEKMRPWISIIVNNSAYEVGNTIVSNILESLKSHGSASSILKNVFYFKEVINEAETQMLFLKMWKMIFFEINKLVQVDGNKPLGVETFEDTTKLKEWALSVEINWTVFDQHELHEKMSPWIRKEVMKLLKKEKASAVDEVVDRLRKQNSPSQMLELLKPSLEDDTEFVVKTLWRTLLILVKILETNPVWKSEESSDCVVGVIKRNKAYHYTSILHKMKMLDFDMLCEANRLKDMIPRNIEKLSFYKIDWAVSDKEELHNRLRPWIFRCIMEFVRPETLATSVVDSIVLGIKDHANAKDILELVKPSLGKRASVFVLILWTKLVWQIQLAGMTGLPVIDGEVEISQYGDRYSRNRHFMFVAFDYENLVKLKQISEAMPKTKEELFSCEIKWDVYEKHDLQRTMREGICAETLELIRQKQEDARLAFDQIMWSIFDYHVSASRREFDAQKEAVMVVEEIMSRLDKYHASPYEMMEFLEPIFGSSGSEKLVMQMWYALVCSIKIAEARVEMKCPPGWGSSVFLPDKTRR</sequence>
<evidence type="ECO:0000259" key="1">
    <source>
        <dbReference type="PROSITE" id="PS51025"/>
    </source>
</evidence>
<organism evidence="2 3">
    <name type="scientific">Papaver atlanticum</name>
    <dbReference type="NCBI Taxonomy" id="357466"/>
    <lineage>
        <taxon>Eukaryota</taxon>
        <taxon>Viridiplantae</taxon>
        <taxon>Streptophyta</taxon>
        <taxon>Embryophyta</taxon>
        <taxon>Tracheophyta</taxon>
        <taxon>Spermatophyta</taxon>
        <taxon>Magnoliopsida</taxon>
        <taxon>Ranunculales</taxon>
        <taxon>Papaveraceae</taxon>
        <taxon>Papaveroideae</taxon>
        <taxon>Papaver</taxon>
    </lineage>
</organism>
<name>A0AAD4S0V0_9MAGN</name>
<comment type="caution">
    <text evidence="2">The sequence shown here is derived from an EMBL/GenBank/DDBJ whole genome shotgun (WGS) entry which is preliminary data.</text>
</comment>
<dbReference type="PANTHER" id="PTHR47334:SF2">
    <property type="entry name" value="RNA-BINDING MOTIF PROTEIN 25"/>
    <property type="match status" value="1"/>
</dbReference>
<dbReference type="Gene3D" id="1.20.1390.10">
    <property type="entry name" value="PWI domain"/>
    <property type="match status" value="4"/>
</dbReference>
<dbReference type="EMBL" id="JAJJMB010015809">
    <property type="protein sequence ID" value="KAI3851893.1"/>
    <property type="molecule type" value="Genomic_DNA"/>
</dbReference>
<protein>
    <recommendedName>
        <fullName evidence="1">PWI domain-containing protein</fullName>
    </recommendedName>
</protein>
<keyword evidence="3" id="KW-1185">Reference proteome</keyword>
<dbReference type="InterPro" id="IPR053294">
    <property type="entry name" value="RBM_PWI_domain"/>
</dbReference>
<evidence type="ECO:0000313" key="2">
    <source>
        <dbReference type="EMBL" id="KAI3851893.1"/>
    </source>
</evidence>
<evidence type="ECO:0000313" key="3">
    <source>
        <dbReference type="Proteomes" id="UP001202328"/>
    </source>
</evidence>
<dbReference type="InterPro" id="IPR002483">
    <property type="entry name" value="PWI_dom"/>
</dbReference>
<feature type="domain" description="PWI" evidence="1">
    <location>
        <begin position="119"/>
        <end position="216"/>
    </location>
</feature>
<reference evidence="2" key="1">
    <citation type="submission" date="2022-04" db="EMBL/GenBank/DDBJ databases">
        <title>A functionally conserved STORR gene fusion in Papaver species that diverged 16.8 million years ago.</title>
        <authorList>
            <person name="Catania T."/>
        </authorList>
    </citation>
    <scope>NUCLEOTIDE SEQUENCE</scope>
    <source>
        <strain evidence="2">S-188037</strain>
    </source>
</reference>
<proteinExistence type="predicted"/>
<dbReference type="Pfam" id="PF01480">
    <property type="entry name" value="PWI"/>
    <property type="match status" value="1"/>
</dbReference>
<accession>A0AAD4S0V0</accession>